<dbReference type="Proteomes" id="UP001194746">
    <property type="component" value="Unassembled WGS sequence"/>
</dbReference>
<feature type="signal peptide" evidence="5">
    <location>
        <begin position="1"/>
        <end position="22"/>
    </location>
</feature>
<evidence type="ECO:0000256" key="2">
    <source>
        <dbReference type="ARBA" id="ARBA00023004"/>
    </source>
</evidence>
<gene>
    <name evidence="6" type="ORF">FE257_004454</name>
</gene>
<dbReference type="PANTHER" id="PTHR47435">
    <property type="entry name" value="KELCH REPEAT PROTEIN (AFU_ORTHOLOGUE AFUA_5G12780)"/>
    <property type="match status" value="1"/>
</dbReference>
<keyword evidence="7" id="KW-1185">Reference proteome</keyword>
<evidence type="ECO:0008006" key="8">
    <source>
        <dbReference type="Google" id="ProtNLM"/>
    </source>
</evidence>
<evidence type="ECO:0000313" key="6">
    <source>
        <dbReference type="EMBL" id="KAF9894833.1"/>
    </source>
</evidence>
<evidence type="ECO:0000313" key="7">
    <source>
        <dbReference type="Proteomes" id="UP001194746"/>
    </source>
</evidence>
<evidence type="ECO:0000256" key="3">
    <source>
        <dbReference type="SAM" id="MobiDB-lite"/>
    </source>
</evidence>
<feature type="compositionally biased region" description="Basic and acidic residues" evidence="3">
    <location>
        <begin position="510"/>
        <end position="525"/>
    </location>
</feature>
<keyword evidence="2" id="KW-0408">Iron</keyword>
<keyword evidence="4" id="KW-0472">Membrane</keyword>
<evidence type="ECO:0000256" key="4">
    <source>
        <dbReference type="SAM" id="Phobius"/>
    </source>
</evidence>
<feature type="transmembrane region" description="Helical" evidence="4">
    <location>
        <begin position="445"/>
        <end position="469"/>
    </location>
</feature>
<keyword evidence="4" id="KW-0812">Transmembrane</keyword>
<proteinExistence type="predicted"/>
<feature type="chain" id="PRO_5042200626" description="Kelch repeat protein" evidence="5">
    <location>
        <begin position="23"/>
        <end position="532"/>
    </location>
</feature>
<dbReference type="GO" id="GO:0019760">
    <property type="term" value="P:glucosinolate metabolic process"/>
    <property type="evidence" value="ECO:0007669"/>
    <property type="project" value="UniProtKB-ARBA"/>
</dbReference>
<dbReference type="AlphaFoldDB" id="A0AAD4CYK4"/>
<protein>
    <recommendedName>
        <fullName evidence="8">Kelch repeat protein</fullName>
    </recommendedName>
</protein>
<feature type="region of interest" description="Disordered" evidence="3">
    <location>
        <begin position="500"/>
        <end position="532"/>
    </location>
</feature>
<evidence type="ECO:0000256" key="5">
    <source>
        <dbReference type="SAM" id="SignalP"/>
    </source>
</evidence>
<accession>A0AAD4CYK4</accession>
<dbReference type="EMBL" id="VCAU01000002">
    <property type="protein sequence ID" value="KAF9894833.1"/>
    <property type="molecule type" value="Genomic_DNA"/>
</dbReference>
<dbReference type="Gene3D" id="2.120.10.80">
    <property type="entry name" value="Kelch-type beta propeller"/>
    <property type="match status" value="1"/>
</dbReference>
<name>A0AAD4CYK4_ASPNN</name>
<comment type="caution">
    <text evidence="6">The sequence shown here is derived from an EMBL/GenBank/DDBJ whole genome shotgun (WGS) entry which is preliminary data.</text>
</comment>
<keyword evidence="1" id="KW-0677">Repeat</keyword>
<sequence>MAACAVFLLCVLSLQHAVVVIANNVVKRAALTDLSEGFCRSWKFGANIVNDVLYMIDLDGGIIPGDEDGSNNYLVELDLTSAFSTDDGSKYRMSLVDSSVPKLKDQALWSDKANTTLYSYGGRGASDTSADEGLWTYTIKNQEWKLQQASIKPVRLVGGAYTNAPDIQAAYWLGGYQSSDTTLSITDKTVDYAAGMIQFNTTTGVFTQLDAPFTPVQQGALVYIPVGEQGILVYVGGEVPSVQEGINATLTPNAWDYVQVYDIAADKWYKQTTTSSVSSRTEFCAVVEKDPSSSSYQVYVIGGADFRSNDVLYDVSYLSIPSFKWYRAGSLDEGRMSLTCAPYGRQIFGIGGRLAWADDSEAGCYDMPAFVYDSVSEVVREEFDPALSIYSVPSATADDIHDSPYPASWADPALASLFISPTNSTNSTGSASKENKDTGVNKGPIIGGVVGGVVGALMLLALIFAFIWYRRRKGKRQGGYPAEVQLNRDDDNLVGVELPAQSATSELEGSTERSELMAGEVHELDGGGSRIK</sequence>
<keyword evidence="5" id="KW-0732">Signal</keyword>
<organism evidence="6 7">
    <name type="scientific">Aspergillus nanangensis</name>
    <dbReference type="NCBI Taxonomy" id="2582783"/>
    <lineage>
        <taxon>Eukaryota</taxon>
        <taxon>Fungi</taxon>
        <taxon>Dikarya</taxon>
        <taxon>Ascomycota</taxon>
        <taxon>Pezizomycotina</taxon>
        <taxon>Eurotiomycetes</taxon>
        <taxon>Eurotiomycetidae</taxon>
        <taxon>Eurotiales</taxon>
        <taxon>Aspergillaceae</taxon>
        <taxon>Aspergillus</taxon>
        <taxon>Aspergillus subgen. Circumdati</taxon>
    </lineage>
</organism>
<reference evidence="6" key="1">
    <citation type="journal article" date="2019" name="Beilstein J. Org. Chem.">
        <title>Nanangenines: drimane sesquiterpenoids as the dominant metabolite cohort of a novel Australian fungus, Aspergillus nanangensis.</title>
        <authorList>
            <person name="Lacey H.J."/>
            <person name="Gilchrist C.L.M."/>
            <person name="Crombie A."/>
            <person name="Kalaitzis J.A."/>
            <person name="Vuong D."/>
            <person name="Rutledge P.J."/>
            <person name="Turner P."/>
            <person name="Pitt J.I."/>
            <person name="Lacey E."/>
            <person name="Chooi Y.H."/>
            <person name="Piggott A.M."/>
        </authorList>
    </citation>
    <scope>NUCLEOTIDE SEQUENCE</scope>
    <source>
        <strain evidence="6">MST-FP2251</strain>
    </source>
</reference>
<keyword evidence="4" id="KW-1133">Transmembrane helix</keyword>
<dbReference type="SUPFAM" id="SSF117281">
    <property type="entry name" value="Kelch motif"/>
    <property type="match status" value="1"/>
</dbReference>
<reference evidence="6" key="2">
    <citation type="submission" date="2020-02" db="EMBL/GenBank/DDBJ databases">
        <authorList>
            <person name="Gilchrist C.L.M."/>
            <person name="Chooi Y.-H."/>
        </authorList>
    </citation>
    <scope>NUCLEOTIDE SEQUENCE</scope>
    <source>
        <strain evidence="6">MST-FP2251</strain>
    </source>
</reference>
<evidence type="ECO:0000256" key="1">
    <source>
        <dbReference type="ARBA" id="ARBA00022737"/>
    </source>
</evidence>
<dbReference type="InterPro" id="IPR015915">
    <property type="entry name" value="Kelch-typ_b-propeller"/>
</dbReference>
<dbReference type="PANTHER" id="PTHR47435:SF4">
    <property type="entry name" value="KELCH REPEAT PROTEIN (AFU_ORTHOLOGUE AFUA_5G12780)"/>
    <property type="match status" value="1"/>
</dbReference>